<keyword evidence="1" id="KW-0812">Transmembrane</keyword>
<dbReference type="Proteomes" id="UP000176629">
    <property type="component" value="Unassembled WGS sequence"/>
</dbReference>
<name>A0A1F6XI39_9BACT</name>
<evidence type="ECO:0000313" key="3">
    <source>
        <dbReference type="Proteomes" id="UP000176629"/>
    </source>
</evidence>
<sequence length="76" mass="8572">MGFLVGGLGLVAGLAWNDAVRSLIEHFFPLERNSVLVKFVYAGVITVVVVIFSMYLSRLFIRNDVKDDKEKIDKIK</sequence>
<dbReference type="EMBL" id="MFUX01000039">
    <property type="protein sequence ID" value="OGI93795.1"/>
    <property type="molecule type" value="Genomic_DNA"/>
</dbReference>
<accession>A0A1F6XI39</accession>
<dbReference type="InterPro" id="IPR043713">
    <property type="entry name" value="DUF5654"/>
</dbReference>
<dbReference type="AlphaFoldDB" id="A0A1F6XI39"/>
<evidence type="ECO:0000313" key="2">
    <source>
        <dbReference type="EMBL" id="OGI93795.1"/>
    </source>
</evidence>
<protein>
    <submittedName>
        <fullName evidence="2">Uncharacterized protein</fullName>
    </submittedName>
</protein>
<proteinExistence type="predicted"/>
<organism evidence="2 3">
    <name type="scientific">Candidatus Nomurabacteria bacterium RIFCSPLOWO2_01_FULL_40_18</name>
    <dbReference type="NCBI Taxonomy" id="1801773"/>
    <lineage>
        <taxon>Bacteria</taxon>
        <taxon>Candidatus Nomuraibacteriota</taxon>
    </lineage>
</organism>
<feature type="transmembrane region" description="Helical" evidence="1">
    <location>
        <begin position="39"/>
        <end position="61"/>
    </location>
</feature>
<reference evidence="2 3" key="1">
    <citation type="journal article" date="2016" name="Nat. Commun.">
        <title>Thousands of microbial genomes shed light on interconnected biogeochemical processes in an aquifer system.</title>
        <authorList>
            <person name="Anantharaman K."/>
            <person name="Brown C.T."/>
            <person name="Hug L.A."/>
            <person name="Sharon I."/>
            <person name="Castelle C.J."/>
            <person name="Probst A.J."/>
            <person name="Thomas B.C."/>
            <person name="Singh A."/>
            <person name="Wilkins M.J."/>
            <person name="Karaoz U."/>
            <person name="Brodie E.L."/>
            <person name="Williams K.H."/>
            <person name="Hubbard S.S."/>
            <person name="Banfield J.F."/>
        </authorList>
    </citation>
    <scope>NUCLEOTIDE SEQUENCE [LARGE SCALE GENOMIC DNA]</scope>
</reference>
<keyword evidence="1" id="KW-1133">Transmembrane helix</keyword>
<dbReference type="STRING" id="1801773.A3A03_00835"/>
<comment type="caution">
    <text evidence="2">The sequence shown here is derived from an EMBL/GenBank/DDBJ whole genome shotgun (WGS) entry which is preliminary data.</text>
</comment>
<gene>
    <name evidence="2" type="ORF">A3A03_00835</name>
</gene>
<keyword evidence="1" id="KW-0472">Membrane</keyword>
<evidence type="ECO:0000256" key="1">
    <source>
        <dbReference type="SAM" id="Phobius"/>
    </source>
</evidence>
<dbReference type="Pfam" id="PF18898">
    <property type="entry name" value="DUF5654"/>
    <property type="match status" value="1"/>
</dbReference>